<organism evidence="8 9">
    <name type="scientific">Seminavis robusta</name>
    <dbReference type="NCBI Taxonomy" id="568900"/>
    <lineage>
        <taxon>Eukaryota</taxon>
        <taxon>Sar</taxon>
        <taxon>Stramenopiles</taxon>
        <taxon>Ochrophyta</taxon>
        <taxon>Bacillariophyta</taxon>
        <taxon>Bacillariophyceae</taxon>
        <taxon>Bacillariophycidae</taxon>
        <taxon>Naviculales</taxon>
        <taxon>Naviculaceae</taxon>
        <taxon>Seminavis</taxon>
    </lineage>
</organism>
<evidence type="ECO:0000256" key="2">
    <source>
        <dbReference type="ARBA" id="ARBA00012483"/>
    </source>
</evidence>
<dbReference type="SUPFAM" id="SSF57850">
    <property type="entry name" value="RING/U-box"/>
    <property type="match status" value="1"/>
</dbReference>
<dbReference type="GO" id="GO:0043161">
    <property type="term" value="P:proteasome-mediated ubiquitin-dependent protein catabolic process"/>
    <property type="evidence" value="ECO:0007669"/>
    <property type="project" value="TreeGrafter"/>
</dbReference>
<dbReference type="InterPro" id="IPR003613">
    <property type="entry name" value="Ubox_domain"/>
</dbReference>
<feature type="domain" description="U-box" evidence="7">
    <location>
        <begin position="59"/>
        <end position="144"/>
    </location>
</feature>
<dbReference type="AlphaFoldDB" id="A0A9N8E3A6"/>
<evidence type="ECO:0000313" key="9">
    <source>
        <dbReference type="Proteomes" id="UP001153069"/>
    </source>
</evidence>
<keyword evidence="5" id="KW-0833">Ubl conjugation pathway</keyword>
<reference evidence="8" key="1">
    <citation type="submission" date="2020-06" db="EMBL/GenBank/DDBJ databases">
        <authorList>
            <consortium name="Plant Systems Biology data submission"/>
        </authorList>
    </citation>
    <scope>NUCLEOTIDE SEQUENCE</scope>
    <source>
        <strain evidence="8">D6</strain>
    </source>
</reference>
<keyword evidence="4" id="KW-0677">Repeat</keyword>
<keyword evidence="9" id="KW-1185">Reference proteome</keyword>
<evidence type="ECO:0000259" key="7">
    <source>
        <dbReference type="PROSITE" id="PS51698"/>
    </source>
</evidence>
<sequence>MSTANGTSNNLDKMSFHELRQECKKSKISASGTAEALRKRLRSSKQTQGNANAKRQKTSIADEFICAISLELPWDPVTAEDGRVYERECIEEHIKKNDGDLKSPITNEKMGNKLLPAIQVWNAIEKLVESGVIDGDLAAKWIEKVKQKKSMEELLKEAEGGDDNAMVSVGGKFYNGCDGFKQDKETAFRWYKRAHEAGNVPGTALMGLCYLGGWGVT</sequence>
<feature type="region of interest" description="Disordered" evidence="6">
    <location>
        <begin position="30"/>
        <end position="54"/>
    </location>
</feature>
<name>A0A9N8E3A6_9STRA</name>
<feature type="compositionally biased region" description="Polar residues" evidence="6">
    <location>
        <begin position="44"/>
        <end position="53"/>
    </location>
</feature>
<dbReference type="GO" id="GO:0006515">
    <property type="term" value="P:protein quality control for misfolded or incompletely synthesized proteins"/>
    <property type="evidence" value="ECO:0007669"/>
    <property type="project" value="TreeGrafter"/>
</dbReference>
<dbReference type="InterPro" id="IPR036361">
    <property type="entry name" value="SAP_dom_sf"/>
</dbReference>
<dbReference type="PANTHER" id="PTHR46803:SF2">
    <property type="entry name" value="E3 UBIQUITIN-PROTEIN LIGASE CHIP"/>
    <property type="match status" value="1"/>
</dbReference>
<dbReference type="GO" id="GO:0000209">
    <property type="term" value="P:protein polyubiquitination"/>
    <property type="evidence" value="ECO:0007669"/>
    <property type="project" value="TreeGrafter"/>
</dbReference>
<dbReference type="GO" id="GO:0045862">
    <property type="term" value="P:positive regulation of proteolysis"/>
    <property type="evidence" value="ECO:0007669"/>
    <property type="project" value="TreeGrafter"/>
</dbReference>
<evidence type="ECO:0000313" key="8">
    <source>
        <dbReference type="EMBL" id="CAB9510919.1"/>
    </source>
</evidence>
<accession>A0A9N8E3A6</accession>
<dbReference type="EC" id="2.3.2.27" evidence="2"/>
<dbReference type="GO" id="GO:0061630">
    <property type="term" value="F:ubiquitin protein ligase activity"/>
    <property type="evidence" value="ECO:0007669"/>
    <property type="project" value="UniProtKB-EC"/>
</dbReference>
<evidence type="ECO:0000256" key="4">
    <source>
        <dbReference type="ARBA" id="ARBA00022737"/>
    </source>
</evidence>
<comment type="catalytic activity">
    <reaction evidence="1">
        <text>S-ubiquitinyl-[E2 ubiquitin-conjugating enzyme]-L-cysteine + [acceptor protein]-L-lysine = [E2 ubiquitin-conjugating enzyme]-L-cysteine + N(6)-ubiquitinyl-[acceptor protein]-L-lysine.</text>
        <dbReference type="EC" id="2.3.2.27"/>
    </reaction>
</comment>
<evidence type="ECO:0000256" key="1">
    <source>
        <dbReference type="ARBA" id="ARBA00000900"/>
    </source>
</evidence>
<proteinExistence type="predicted"/>
<evidence type="ECO:0000256" key="6">
    <source>
        <dbReference type="SAM" id="MobiDB-lite"/>
    </source>
</evidence>
<dbReference type="GO" id="GO:0071218">
    <property type="term" value="P:cellular response to misfolded protein"/>
    <property type="evidence" value="ECO:0007669"/>
    <property type="project" value="TreeGrafter"/>
</dbReference>
<dbReference type="Pfam" id="PF04564">
    <property type="entry name" value="U-box"/>
    <property type="match status" value="1"/>
</dbReference>
<dbReference type="SMART" id="SM00504">
    <property type="entry name" value="Ubox"/>
    <property type="match status" value="1"/>
</dbReference>
<dbReference type="PROSITE" id="PS51698">
    <property type="entry name" value="U_BOX"/>
    <property type="match status" value="1"/>
</dbReference>
<evidence type="ECO:0000256" key="3">
    <source>
        <dbReference type="ARBA" id="ARBA00022679"/>
    </source>
</evidence>
<dbReference type="SUPFAM" id="SSF68906">
    <property type="entry name" value="SAP domain"/>
    <property type="match status" value="1"/>
</dbReference>
<keyword evidence="3" id="KW-0808">Transferase</keyword>
<dbReference type="GO" id="GO:0051087">
    <property type="term" value="F:protein-folding chaperone binding"/>
    <property type="evidence" value="ECO:0007669"/>
    <property type="project" value="TreeGrafter"/>
</dbReference>
<protein>
    <recommendedName>
        <fullName evidence="2">RING-type E3 ubiquitin transferase</fullName>
        <ecNumber evidence="2">2.3.2.27</ecNumber>
    </recommendedName>
</protein>
<dbReference type="Proteomes" id="UP001153069">
    <property type="component" value="Unassembled WGS sequence"/>
</dbReference>
<dbReference type="OrthoDB" id="194744at2759"/>
<comment type="caution">
    <text evidence="8">The sequence shown here is derived from an EMBL/GenBank/DDBJ whole genome shotgun (WGS) entry which is preliminary data.</text>
</comment>
<dbReference type="PANTHER" id="PTHR46803">
    <property type="entry name" value="E3 UBIQUITIN-PROTEIN LIGASE CHIP"/>
    <property type="match status" value="1"/>
</dbReference>
<dbReference type="GO" id="GO:0005737">
    <property type="term" value="C:cytoplasm"/>
    <property type="evidence" value="ECO:0007669"/>
    <property type="project" value="TreeGrafter"/>
</dbReference>
<evidence type="ECO:0000256" key="5">
    <source>
        <dbReference type="ARBA" id="ARBA00022786"/>
    </source>
</evidence>
<dbReference type="InterPro" id="IPR011990">
    <property type="entry name" value="TPR-like_helical_dom_sf"/>
</dbReference>
<dbReference type="Gene3D" id="3.30.40.10">
    <property type="entry name" value="Zinc/RING finger domain, C3HC4 (zinc finger)"/>
    <property type="match status" value="1"/>
</dbReference>
<dbReference type="Gene3D" id="1.25.40.10">
    <property type="entry name" value="Tetratricopeptide repeat domain"/>
    <property type="match status" value="1"/>
</dbReference>
<dbReference type="InterPro" id="IPR013083">
    <property type="entry name" value="Znf_RING/FYVE/PHD"/>
</dbReference>
<dbReference type="EMBL" id="CAICTM010000458">
    <property type="protein sequence ID" value="CAB9510919.1"/>
    <property type="molecule type" value="Genomic_DNA"/>
</dbReference>
<gene>
    <name evidence="8" type="ORF">SEMRO_459_G147320.1</name>
</gene>
<dbReference type="SUPFAM" id="SSF81901">
    <property type="entry name" value="HCP-like"/>
    <property type="match status" value="1"/>
</dbReference>
<dbReference type="Gene3D" id="1.10.720.30">
    <property type="entry name" value="SAP domain"/>
    <property type="match status" value="1"/>
</dbReference>